<dbReference type="OrthoDB" id="431378at2759"/>
<dbReference type="STRING" id="1314785.A0A165GLF1"/>
<dbReference type="GeneID" id="63825126"/>
<evidence type="ECO:0000256" key="2">
    <source>
        <dbReference type="ARBA" id="ARBA00022737"/>
    </source>
</evidence>
<dbReference type="GO" id="GO:0046872">
    <property type="term" value="F:metal ion binding"/>
    <property type="evidence" value="ECO:0007669"/>
    <property type="project" value="UniProtKB-KW"/>
</dbReference>
<evidence type="ECO:0000256" key="5">
    <source>
        <dbReference type="SAM" id="MobiDB-lite"/>
    </source>
</evidence>
<name>A0A165GLF1_9APHY</name>
<dbReference type="Gene3D" id="1.10.418.10">
    <property type="entry name" value="Calponin-like domain"/>
    <property type="match status" value="4"/>
</dbReference>
<reference evidence="7 8" key="1">
    <citation type="journal article" date="2016" name="Mol. Biol. Evol.">
        <title>Comparative Genomics of Early-Diverging Mushroom-Forming Fungi Provides Insights into the Origins of Lignocellulose Decay Capabilities.</title>
        <authorList>
            <person name="Nagy L.G."/>
            <person name="Riley R."/>
            <person name="Tritt A."/>
            <person name="Adam C."/>
            <person name="Daum C."/>
            <person name="Floudas D."/>
            <person name="Sun H."/>
            <person name="Yadav J.S."/>
            <person name="Pangilinan J."/>
            <person name="Larsson K.H."/>
            <person name="Matsuura K."/>
            <person name="Barry K."/>
            <person name="Labutti K."/>
            <person name="Kuo R."/>
            <person name="Ohm R.A."/>
            <person name="Bhattacharya S.S."/>
            <person name="Shirouzu T."/>
            <person name="Yoshinaga Y."/>
            <person name="Martin F.M."/>
            <person name="Grigoriev I.V."/>
            <person name="Hibbett D.S."/>
        </authorList>
    </citation>
    <scope>NUCLEOTIDE SEQUENCE [LARGE SCALE GENOMIC DNA]</scope>
    <source>
        <strain evidence="7 8">93-53</strain>
    </source>
</reference>
<evidence type="ECO:0000313" key="7">
    <source>
        <dbReference type="EMBL" id="KZT10514.1"/>
    </source>
</evidence>
<keyword evidence="3" id="KW-0106">Calcium</keyword>
<dbReference type="EMBL" id="KV427609">
    <property type="protein sequence ID" value="KZT10514.1"/>
    <property type="molecule type" value="Genomic_DNA"/>
</dbReference>
<feature type="compositionally biased region" description="Basic and acidic residues" evidence="5">
    <location>
        <begin position="439"/>
        <end position="448"/>
    </location>
</feature>
<protein>
    <submittedName>
        <fullName evidence="7">Ca2+-binding actin-bundling protein</fullName>
    </submittedName>
</protein>
<dbReference type="CDD" id="cd21294">
    <property type="entry name" value="CH_FIMB_rpt1"/>
    <property type="match status" value="1"/>
</dbReference>
<dbReference type="InterPro" id="IPR039959">
    <property type="entry name" value="Fimbrin/Plastin"/>
</dbReference>
<evidence type="ECO:0000256" key="1">
    <source>
        <dbReference type="ARBA" id="ARBA00022723"/>
    </source>
</evidence>
<dbReference type="SUPFAM" id="SSF47576">
    <property type="entry name" value="Calponin-homology domain, CH-domain"/>
    <property type="match status" value="1"/>
</dbReference>
<dbReference type="GO" id="GO:0051015">
    <property type="term" value="F:actin filament binding"/>
    <property type="evidence" value="ECO:0007669"/>
    <property type="project" value="InterPro"/>
</dbReference>
<keyword evidence="8" id="KW-1185">Reference proteome</keyword>
<dbReference type="PROSITE" id="PS00019">
    <property type="entry name" value="ACTININ_1"/>
    <property type="match status" value="1"/>
</dbReference>
<dbReference type="PANTHER" id="PTHR19961">
    <property type="entry name" value="FIMBRIN/PLASTIN"/>
    <property type="match status" value="1"/>
</dbReference>
<feature type="domain" description="Calponin-homology (CH)" evidence="6">
    <location>
        <begin position="112"/>
        <end position="232"/>
    </location>
</feature>
<evidence type="ECO:0000259" key="6">
    <source>
        <dbReference type="PROSITE" id="PS50021"/>
    </source>
</evidence>
<dbReference type="GO" id="GO:0051017">
    <property type="term" value="P:actin filament bundle assembly"/>
    <property type="evidence" value="ECO:0007669"/>
    <property type="project" value="InterPro"/>
</dbReference>
<dbReference type="FunFam" id="1.10.418.10:FF:000010">
    <property type="entry name" value="Plastin-3 isoform 1"/>
    <property type="match status" value="1"/>
</dbReference>
<dbReference type="InParanoid" id="A0A165GLF1"/>
<dbReference type="GO" id="GO:0032432">
    <property type="term" value="C:actin filament bundle"/>
    <property type="evidence" value="ECO:0007669"/>
    <property type="project" value="TreeGrafter"/>
</dbReference>
<gene>
    <name evidence="7" type="ORF">LAESUDRAFT_721893</name>
</gene>
<feature type="domain" description="Calponin-homology (CH)" evidence="6">
    <location>
        <begin position="540"/>
        <end position="652"/>
    </location>
</feature>
<dbReference type="GO" id="GO:0005884">
    <property type="term" value="C:actin filament"/>
    <property type="evidence" value="ECO:0007669"/>
    <property type="project" value="TreeGrafter"/>
</dbReference>
<organism evidence="7 8">
    <name type="scientific">Laetiporus sulphureus 93-53</name>
    <dbReference type="NCBI Taxonomy" id="1314785"/>
    <lineage>
        <taxon>Eukaryota</taxon>
        <taxon>Fungi</taxon>
        <taxon>Dikarya</taxon>
        <taxon>Basidiomycota</taxon>
        <taxon>Agaricomycotina</taxon>
        <taxon>Agaricomycetes</taxon>
        <taxon>Polyporales</taxon>
        <taxon>Laetiporus</taxon>
    </lineage>
</organism>
<dbReference type="FunFam" id="1.10.418.10:FF:000016">
    <property type="entry name" value="Probable fimbrin"/>
    <property type="match status" value="1"/>
</dbReference>
<dbReference type="GO" id="GO:0051639">
    <property type="term" value="P:actin filament network formation"/>
    <property type="evidence" value="ECO:0007669"/>
    <property type="project" value="TreeGrafter"/>
</dbReference>
<dbReference type="SUPFAM" id="SSF47473">
    <property type="entry name" value="EF-hand"/>
    <property type="match status" value="1"/>
</dbReference>
<dbReference type="RefSeq" id="XP_040768254.1">
    <property type="nucleotide sequence ID" value="XM_040908097.1"/>
</dbReference>
<keyword evidence="4" id="KW-0009">Actin-binding</keyword>
<sequence length="653" mass="73183">MEALRLRKKFPQVSEEEMFDLVNRFNTINTDTPGRIDKADVLQALQSNGESYDRARETLKHVQIDASGKVELEDWVELNVKLKTQAPRALPTHRGKVTVQGSNANVSHTINEDELGEFTNHINVVLQGDLDIGSRLPIPTNTMQIFDECRDGLILCKLINDSVPDTIDPRVLNKPTARKPLNAFQMTENNNIVITSSKAIGCSVVNIDSTDIAEGREHLIMGLIWQIIRRGLLAQVDIKIHPELYRLCEDDETIEDLLKLTPDQILLRWFNYHLKAAGWERRVRNFSRDVSDGENYTVLLNQLKPDECSLAPLQTRDMRQRAEEVLQNAGRIGCRKYLTPASLVSGNPRLNLAFVANLFNNHPGLAPLDEQEAKDYGVVEDFDAEGEREARVFTLWLNSLGVSPGVYNLFQDLKDGLVILQAFDKILPGSVVWRRVSKPKKDGGHERSMSAASTNTGEGEGEEEEDIGITPNQSKLSRFKQVENCNYAVELAKQNGMHMVGIQGADIVDGTKTLVLGLVWQLMRMNITKTLSSISGKGRPISDTEILKWANTTAQKARAGIKSIRSFKDPSLTTGLFFLDLLEALRPGIVDPNLIIQVNEYGPYEDRRQNAKLAISIARKMNALIFLVPEDIVDVRPRLIMTFVGSLMAIENQ</sequence>
<dbReference type="InterPro" id="IPR011992">
    <property type="entry name" value="EF-hand-dom_pair"/>
</dbReference>
<accession>A0A165GLF1</accession>
<dbReference type="CDD" id="cd21300">
    <property type="entry name" value="CH_FIMB_rpt3"/>
    <property type="match status" value="1"/>
</dbReference>
<keyword evidence="2" id="KW-0677">Repeat</keyword>
<dbReference type="FunCoup" id="A0A165GLF1">
    <property type="interactions" value="121"/>
</dbReference>
<dbReference type="InterPro" id="IPR036872">
    <property type="entry name" value="CH_dom_sf"/>
</dbReference>
<dbReference type="PANTHER" id="PTHR19961:SF18">
    <property type="entry name" value="FI19014P1"/>
    <property type="match status" value="1"/>
</dbReference>
<dbReference type="GO" id="GO:0030479">
    <property type="term" value="C:actin cortical patch"/>
    <property type="evidence" value="ECO:0007669"/>
    <property type="project" value="UniProtKB-ARBA"/>
</dbReference>
<dbReference type="FunFam" id="1.10.418.10:FF:000042">
    <property type="entry name" value="Fimbrin, putative"/>
    <property type="match status" value="1"/>
</dbReference>
<evidence type="ECO:0000313" key="8">
    <source>
        <dbReference type="Proteomes" id="UP000076871"/>
    </source>
</evidence>
<dbReference type="AlphaFoldDB" id="A0A165GLF1"/>
<dbReference type="Pfam" id="PF00307">
    <property type="entry name" value="CH"/>
    <property type="match status" value="4"/>
</dbReference>
<keyword evidence="1" id="KW-0479">Metal-binding</keyword>
<evidence type="ECO:0000256" key="3">
    <source>
        <dbReference type="ARBA" id="ARBA00022837"/>
    </source>
</evidence>
<dbReference type="Gene3D" id="1.10.238.10">
    <property type="entry name" value="EF-hand"/>
    <property type="match status" value="1"/>
</dbReference>
<dbReference type="SMART" id="SM00033">
    <property type="entry name" value="CH"/>
    <property type="match status" value="4"/>
</dbReference>
<dbReference type="Proteomes" id="UP000076871">
    <property type="component" value="Unassembled WGS sequence"/>
</dbReference>
<feature type="region of interest" description="Disordered" evidence="5">
    <location>
        <begin position="438"/>
        <end position="473"/>
    </location>
</feature>
<dbReference type="GO" id="GO:0110009">
    <property type="term" value="P:formin-nucleated actin cable organization"/>
    <property type="evidence" value="ECO:0007669"/>
    <property type="project" value="UniProtKB-ARBA"/>
</dbReference>
<dbReference type="InterPro" id="IPR001589">
    <property type="entry name" value="Actinin_actin-bd_CS"/>
</dbReference>
<proteinExistence type="predicted"/>
<dbReference type="InterPro" id="IPR001715">
    <property type="entry name" value="CH_dom"/>
</dbReference>
<evidence type="ECO:0000256" key="4">
    <source>
        <dbReference type="ARBA" id="ARBA00023203"/>
    </source>
</evidence>
<feature type="domain" description="Calponin-homology (CH)" evidence="6">
    <location>
        <begin position="260"/>
        <end position="363"/>
    </location>
</feature>
<dbReference type="PROSITE" id="PS00020">
    <property type="entry name" value="ACTININ_2"/>
    <property type="match status" value="1"/>
</dbReference>
<dbReference type="PROSITE" id="PS50021">
    <property type="entry name" value="CH"/>
    <property type="match status" value="4"/>
</dbReference>
<feature type="domain" description="Calponin-homology (CH)" evidence="6">
    <location>
        <begin position="387"/>
        <end position="527"/>
    </location>
</feature>